<dbReference type="GeneTree" id="ENSGT00940000154003"/>
<evidence type="ECO:0000256" key="1">
    <source>
        <dbReference type="ARBA" id="ARBA00004300"/>
    </source>
</evidence>
<reference evidence="7" key="2">
    <citation type="submission" date="2025-09" db="UniProtKB">
        <authorList>
            <consortium name="Ensembl"/>
        </authorList>
    </citation>
    <scope>IDENTIFICATION</scope>
</reference>
<evidence type="ECO:0000256" key="6">
    <source>
        <dbReference type="SAM" id="MobiDB-lite"/>
    </source>
</evidence>
<organism evidence="7 8">
    <name type="scientific">Leptobrachium leishanense</name>
    <name type="common">Leishan spiny toad</name>
    <dbReference type="NCBI Taxonomy" id="445787"/>
    <lineage>
        <taxon>Eukaryota</taxon>
        <taxon>Metazoa</taxon>
        <taxon>Chordata</taxon>
        <taxon>Craniata</taxon>
        <taxon>Vertebrata</taxon>
        <taxon>Euteleostomi</taxon>
        <taxon>Amphibia</taxon>
        <taxon>Batrachia</taxon>
        <taxon>Anura</taxon>
        <taxon>Pelobatoidea</taxon>
        <taxon>Megophryidae</taxon>
        <taxon>Leptobrachium</taxon>
    </lineage>
</organism>
<dbReference type="PANTHER" id="PTHR23170:SF3">
    <property type="entry name" value="LEUCINE-RICH REPEAT-CONTAINING PROTEIN 45"/>
    <property type="match status" value="1"/>
</dbReference>
<feature type="coiled-coil region" evidence="5">
    <location>
        <begin position="361"/>
        <end position="406"/>
    </location>
</feature>
<sequence length="618" mass="70846">MDDLKRSYMRRCQERGSEPQEAVLRQLQDTKESAGRGRLNLSAQSLSVESCEVLGVLFQNDVTFTHVDLSDCMLSEEGRSKLLLQGFCNNSTIKVLDLKGNNLRAEGAEALGKLLRHNSSLTSLTLEWNSLGMLEDAFSMLCDGLSFNQTLQKLDLRNNQISHTGAEELALALKRNVTLQELDLRWNNIGLLGGRAMLSCMETNRSLLKLELSGNNIPSDVLKAIEQAVEHNQERQMMKRDNVSQRQILTKEVQSLKQEKNKQVRSFFFFSLEDLVLIGFSRRPRLGNWSRLSRRPRLGNWRPFADIVSLCRLQMTEANLALSQQKAQDLGELLSHAKRTSTTMREKQAKELRKEKEVWTRERDLRSVEELERRCKAQQEQLFDLKQELTDTTAELKLRAMQAEGKRYSSWESLHVFHDRYQGPTIPYCHSLCIPVMPGPLYSEEQQQHSAVLQDKLRTIAQSRDQAQNQILQQQQQTGELQAQNNQLGLEIECLKRRIDGLNQELAKREQQKMAEVTKARVELQERIGHLEAELTAQEGLKEKICSLERQLKAQSSSHREMMLDKEGEISSLTEKLRLKAAEILRMREEDAQRANLLQNAILSYIHSSPLNSTAGRK</sequence>
<gene>
    <name evidence="7" type="primary">LRRC45</name>
</gene>
<dbReference type="OrthoDB" id="8436363at2759"/>
<keyword evidence="4" id="KW-0206">Cytoskeleton</keyword>
<evidence type="ECO:0000256" key="4">
    <source>
        <dbReference type="ARBA" id="ARBA00023212"/>
    </source>
</evidence>
<feature type="region of interest" description="Disordered" evidence="6">
    <location>
        <begin position="1"/>
        <end position="21"/>
    </location>
</feature>
<evidence type="ECO:0000256" key="5">
    <source>
        <dbReference type="SAM" id="Coils"/>
    </source>
</evidence>
<dbReference type="SUPFAM" id="SSF52047">
    <property type="entry name" value="RNI-like"/>
    <property type="match status" value="1"/>
</dbReference>
<evidence type="ECO:0000313" key="8">
    <source>
        <dbReference type="Proteomes" id="UP000694569"/>
    </source>
</evidence>
<dbReference type="PANTHER" id="PTHR23170">
    <property type="entry name" value="NY-REN-58 ANTIGEN"/>
    <property type="match status" value="1"/>
</dbReference>
<dbReference type="Ensembl" id="ENSLLET00000035750.1">
    <property type="protein sequence ID" value="ENSLLEP00000034441.1"/>
    <property type="gene ID" value="ENSLLEG00000021617.1"/>
</dbReference>
<dbReference type="GO" id="GO:0005813">
    <property type="term" value="C:centrosome"/>
    <property type="evidence" value="ECO:0007669"/>
    <property type="project" value="UniProtKB-SubCell"/>
</dbReference>
<keyword evidence="3 5" id="KW-0175">Coiled coil</keyword>
<dbReference type="GO" id="GO:0005886">
    <property type="term" value="C:plasma membrane"/>
    <property type="evidence" value="ECO:0007669"/>
    <property type="project" value="TreeGrafter"/>
</dbReference>
<dbReference type="Proteomes" id="UP000694569">
    <property type="component" value="Unplaced"/>
</dbReference>
<accession>A0A8C5WFK0</accession>
<reference evidence="7" key="1">
    <citation type="submission" date="2025-08" db="UniProtKB">
        <authorList>
            <consortium name="Ensembl"/>
        </authorList>
    </citation>
    <scope>IDENTIFICATION</scope>
</reference>
<comment type="subcellular location">
    <subcellularLocation>
        <location evidence="1">Cytoplasm</location>
        <location evidence="1">Cytoskeleton</location>
        <location evidence="1">Microtubule organizing center</location>
        <location evidence="1">Centrosome</location>
    </subcellularLocation>
</comment>
<feature type="coiled-coil region" evidence="5">
    <location>
        <begin position="457"/>
        <end position="541"/>
    </location>
</feature>
<protein>
    <submittedName>
        <fullName evidence="7">Leucine rich repeat containing 45</fullName>
    </submittedName>
</protein>
<feature type="compositionally biased region" description="Basic and acidic residues" evidence="6">
    <location>
        <begin position="1"/>
        <end position="18"/>
    </location>
</feature>
<keyword evidence="2" id="KW-0963">Cytoplasm</keyword>
<dbReference type="Gene3D" id="3.80.10.10">
    <property type="entry name" value="Ribonuclease Inhibitor"/>
    <property type="match status" value="2"/>
</dbReference>
<dbReference type="Pfam" id="PF13516">
    <property type="entry name" value="LRR_6"/>
    <property type="match status" value="4"/>
</dbReference>
<evidence type="ECO:0000256" key="3">
    <source>
        <dbReference type="ARBA" id="ARBA00023054"/>
    </source>
</evidence>
<name>A0A8C5WFK0_9ANUR</name>
<dbReference type="InterPro" id="IPR032675">
    <property type="entry name" value="LRR_dom_sf"/>
</dbReference>
<evidence type="ECO:0000313" key="7">
    <source>
        <dbReference type="Ensembl" id="ENSLLEP00000034441.1"/>
    </source>
</evidence>
<proteinExistence type="predicted"/>
<keyword evidence="8" id="KW-1185">Reference proteome</keyword>
<dbReference type="SMART" id="SM00368">
    <property type="entry name" value="LRR_RI"/>
    <property type="match status" value="5"/>
</dbReference>
<dbReference type="InterPro" id="IPR052116">
    <property type="entry name" value="Centro_Cilium_Assembly"/>
</dbReference>
<evidence type="ECO:0000256" key="2">
    <source>
        <dbReference type="ARBA" id="ARBA00022490"/>
    </source>
</evidence>
<dbReference type="Gene3D" id="1.20.5.340">
    <property type="match status" value="1"/>
</dbReference>
<dbReference type="InterPro" id="IPR001611">
    <property type="entry name" value="Leu-rich_rpt"/>
</dbReference>
<dbReference type="AlphaFoldDB" id="A0A8C5WFK0"/>